<evidence type="ECO:0000313" key="3">
    <source>
        <dbReference type="EMBL" id="SFV49924.1"/>
    </source>
</evidence>
<feature type="domain" description="Amidohydrolase-related" evidence="2">
    <location>
        <begin position="53"/>
        <end position="405"/>
    </location>
</feature>
<dbReference type="EMBL" id="FPHC01000004">
    <property type="protein sequence ID" value="SFV49924.1"/>
    <property type="molecule type" value="Genomic_DNA"/>
</dbReference>
<dbReference type="InterPro" id="IPR050287">
    <property type="entry name" value="MTA/SAH_deaminase"/>
</dbReference>
<reference evidence="3" key="1">
    <citation type="submission" date="2016-10" db="EMBL/GenBank/DDBJ databases">
        <authorList>
            <person name="de Groot N.N."/>
        </authorList>
    </citation>
    <scope>NUCLEOTIDE SEQUENCE</scope>
</reference>
<name>A0A1W1B8V3_9ZZZZ</name>
<keyword evidence="1" id="KW-0378">Hydrolase</keyword>
<dbReference type="SUPFAM" id="SSF51556">
    <property type="entry name" value="Metallo-dependent hydrolases"/>
    <property type="match status" value="1"/>
</dbReference>
<sequence>MKLIKADYIYIDGKYLKDYAIAFEKDIISVAPYIEMRDRYPQATLIETDENSIIYPGFINTHVHLEFSANKTTLRYGSFMDWLYSVIESRESLMGDCDIETMSSACEDMLKSGVTTIGAISSMGLDMEVSIATPQRVVYFNEIVGSNPQSVDALYDDFINRFESSSGHEEDRVIPAIAIHSPYALHPIVLDRAIQLAKDRGVLLTAHLLESPAEREWLDRGDGDFKEFFSSFFNQHKPNISIDEFLSKFDGHPTHFAHAVQAQDSELEKISKEGHSIAHCPRSNRLLGCGKLDIDRLDRFEIPYSVATDGLSSNNSLKIFDELRSALMIHDNMKLKTLANRLIRAVTKDAGEILRLPIGSIEANYKADLAVVTLPQKPSSSEDLALWTILHTDNVSWLYIDGERVI</sequence>
<proteinExistence type="predicted"/>
<dbReference type="InterPro" id="IPR011059">
    <property type="entry name" value="Metal-dep_hydrolase_composite"/>
</dbReference>
<dbReference type="InterPro" id="IPR032466">
    <property type="entry name" value="Metal_Hydrolase"/>
</dbReference>
<dbReference type="AlphaFoldDB" id="A0A1W1B8V3"/>
<accession>A0A1W1B8V3</accession>
<organism evidence="3">
    <name type="scientific">hydrothermal vent metagenome</name>
    <dbReference type="NCBI Taxonomy" id="652676"/>
    <lineage>
        <taxon>unclassified sequences</taxon>
        <taxon>metagenomes</taxon>
        <taxon>ecological metagenomes</taxon>
    </lineage>
</organism>
<evidence type="ECO:0000256" key="1">
    <source>
        <dbReference type="ARBA" id="ARBA00022801"/>
    </source>
</evidence>
<dbReference type="GO" id="GO:0016810">
    <property type="term" value="F:hydrolase activity, acting on carbon-nitrogen (but not peptide) bonds"/>
    <property type="evidence" value="ECO:0007669"/>
    <property type="project" value="InterPro"/>
</dbReference>
<dbReference type="SUPFAM" id="SSF51338">
    <property type="entry name" value="Composite domain of metallo-dependent hydrolases"/>
    <property type="match status" value="1"/>
</dbReference>
<protein>
    <submittedName>
        <fullName evidence="3">BOX elements</fullName>
    </submittedName>
</protein>
<dbReference type="Gene3D" id="2.30.40.10">
    <property type="entry name" value="Urease, subunit C, domain 1"/>
    <property type="match status" value="1"/>
</dbReference>
<evidence type="ECO:0000259" key="2">
    <source>
        <dbReference type="Pfam" id="PF01979"/>
    </source>
</evidence>
<dbReference type="InterPro" id="IPR006680">
    <property type="entry name" value="Amidohydro-rel"/>
</dbReference>
<dbReference type="NCBIfam" id="NF006269">
    <property type="entry name" value="PRK08418.1"/>
    <property type="match status" value="1"/>
</dbReference>
<dbReference type="PANTHER" id="PTHR43794">
    <property type="entry name" value="AMINOHYDROLASE SSNA-RELATED"/>
    <property type="match status" value="1"/>
</dbReference>
<dbReference type="PANTHER" id="PTHR43794:SF11">
    <property type="entry name" value="AMIDOHYDROLASE-RELATED DOMAIN-CONTAINING PROTEIN"/>
    <property type="match status" value="1"/>
</dbReference>
<dbReference type="Gene3D" id="3.20.20.140">
    <property type="entry name" value="Metal-dependent hydrolases"/>
    <property type="match status" value="1"/>
</dbReference>
<dbReference type="Pfam" id="PF01979">
    <property type="entry name" value="Amidohydro_1"/>
    <property type="match status" value="1"/>
</dbReference>
<gene>
    <name evidence="3" type="ORF">MNB_SV-6-923</name>
</gene>